<dbReference type="PANTHER" id="PTHR13234">
    <property type="entry name" value="GAMMA-INTERFERON INDUCIBLE LYSOSOMAL THIOL REDUCTASE GILT"/>
    <property type="match status" value="1"/>
</dbReference>
<dbReference type="Gene3D" id="3.40.30.10">
    <property type="entry name" value="Glutaredoxin"/>
    <property type="match status" value="1"/>
</dbReference>
<evidence type="ECO:0008006" key="9">
    <source>
        <dbReference type="Google" id="ProtNLM"/>
    </source>
</evidence>
<dbReference type="GO" id="GO:0005576">
    <property type="term" value="C:extracellular region"/>
    <property type="evidence" value="ECO:0007669"/>
    <property type="project" value="UniProtKB-SubCell"/>
</dbReference>
<dbReference type="GO" id="GO:0016671">
    <property type="term" value="F:oxidoreductase activity, acting on a sulfur group of donors, disulfide as acceptor"/>
    <property type="evidence" value="ECO:0007669"/>
    <property type="project" value="InterPro"/>
</dbReference>
<gene>
    <name evidence="7" type="ORF">RDWZM_005724</name>
</gene>
<evidence type="ECO:0000313" key="8">
    <source>
        <dbReference type="Proteomes" id="UP001142055"/>
    </source>
</evidence>
<keyword evidence="3" id="KW-0964">Secreted</keyword>
<keyword evidence="4 6" id="KW-0732">Signal</keyword>
<dbReference type="OrthoDB" id="958254at2759"/>
<dbReference type="OMA" id="VNNWENI"/>
<dbReference type="SUPFAM" id="SSF52833">
    <property type="entry name" value="Thioredoxin-like"/>
    <property type="match status" value="1"/>
</dbReference>
<dbReference type="PANTHER" id="PTHR13234:SF8">
    <property type="entry name" value="GAMMA-INTERFERON-INDUCIBLE LYSOSOMAL THIOL REDUCTASE"/>
    <property type="match status" value="1"/>
</dbReference>
<protein>
    <recommendedName>
        <fullName evidence="9">Gamma-interferon-inducible lysosomal thiol reductase</fullName>
    </recommendedName>
</protein>
<reference evidence="7" key="1">
    <citation type="submission" date="2022-12" db="EMBL/GenBank/DDBJ databases">
        <title>Genome assemblies of Blomia tropicalis.</title>
        <authorList>
            <person name="Cui Y."/>
        </authorList>
    </citation>
    <scope>NUCLEOTIDE SEQUENCE</scope>
    <source>
        <tissue evidence="7">Adult mites</tissue>
    </source>
</reference>
<comment type="caution">
    <text evidence="7">The sequence shown here is derived from an EMBL/GenBank/DDBJ whole genome shotgun (WGS) entry which is preliminary data.</text>
</comment>
<proteinExistence type="inferred from homology"/>
<dbReference type="InterPro" id="IPR036249">
    <property type="entry name" value="Thioredoxin-like_sf"/>
</dbReference>
<accession>A0A9Q0M8B8</accession>
<dbReference type="AlphaFoldDB" id="A0A9Q0M8B8"/>
<evidence type="ECO:0000256" key="1">
    <source>
        <dbReference type="ARBA" id="ARBA00004613"/>
    </source>
</evidence>
<organism evidence="7 8">
    <name type="scientific">Blomia tropicalis</name>
    <name type="common">Mite</name>
    <dbReference type="NCBI Taxonomy" id="40697"/>
    <lineage>
        <taxon>Eukaryota</taxon>
        <taxon>Metazoa</taxon>
        <taxon>Ecdysozoa</taxon>
        <taxon>Arthropoda</taxon>
        <taxon>Chelicerata</taxon>
        <taxon>Arachnida</taxon>
        <taxon>Acari</taxon>
        <taxon>Acariformes</taxon>
        <taxon>Sarcoptiformes</taxon>
        <taxon>Astigmata</taxon>
        <taxon>Glycyphagoidea</taxon>
        <taxon>Echimyopodidae</taxon>
        <taxon>Blomia</taxon>
    </lineage>
</organism>
<evidence type="ECO:0000256" key="3">
    <source>
        <dbReference type="ARBA" id="ARBA00022525"/>
    </source>
</evidence>
<feature type="chain" id="PRO_5040357691" description="Gamma-interferon-inducible lysosomal thiol reductase" evidence="6">
    <location>
        <begin position="18"/>
        <end position="207"/>
    </location>
</feature>
<evidence type="ECO:0000256" key="4">
    <source>
        <dbReference type="ARBA" id="ARBA00022729"/>
    </source>
</evidence>
<evidence type="ECO:0000313" key="7">
    <source>
        <dbReference type="EMBL" id="KAJ6219912.1"/>
    </source>
</evidence>
<sequence length="207" mass="23845">MKIQLILLAALLGCAVAQSNKPTISLYYEALCPYCRQFFVEQLAPAYDQLKDYFIIELVPFGNVQVRQDWNGNYVYQCQHGEAECYGNVVQSCAIKLFNYDQWFAFTRCMMQPRDYQYTTHYAQQCAQQLKLDWNSLSSCANGPDGSELMKKNWSKTYYLNPRKGGVPWILVNGQHTDYLQNNAQSDLIGFLCDDYLSNQNIPACNN</sequence>
<evidence type="ECO:0000256" key="2">
    <source>
        <dbReference type="ARBA" id="ARBA00005679"/>
    </source>
</evidence>
<keyword evidence="5" id="KW-0325">Glycoprotein</keyword>
<keyword evidence="8" id="KW-1185">Reference proteome</keyword>
<comment type="similarity">
    <text evidence="2">Belongs to the GILT family.</text>
</comment>
<dbReference type="EMBL" id="JAPWDV010000002">
    <property type="protein sequence ID" value="KAJ6219912.1"/>
    <property type="molecule type" value="Genomic_DNA"/>
</dbReference>
<dbReference type="Pfam" id="PF03227">
    <property type="entry name" value="GILT"/>
    <property type="match status" value="1"/>
</dbReference>
<dbReference type="InterPro" id="IPR004911">
    <property type="entry name" value="Interferon-induced_GILT"/>
</dbReference>
<feature type="signal peptide" evidence="6">
    <location>
        <begin position="1"/>
        <end position="17"/>
    </location>
</feature>
<evidence type="ECO:0000256" key="5">
    <source>
        <dbReference type="ARBA" id="ARBA00023180"/>
    </source>
</evidence>
<name>A0A9Q0M8B8_BLOTA</name>
<evidence type="ECO:0000256" key="6">
    <source>
        <dbReference type="SAM" id="SignalP"/>
    </source>
</evidence>
<comment type="subcellular location">
    <subcellularLocation>
        <location evidence="1">Secreted</location>
    </subcellularLocation>
</comment>
<dbReference type="Proteomes" id="UP001142055">
    <property type="component" value="Chromosome 2"/>
</dbReference>